<keyword evidence="1" id="KW-1133">Transmembrane helix</keyword>
<name>A0ABR6VTM7_9BACT</name>
<evidence type="ECO:0000256" key="1">
    <source>
        <dbReference type="SAM" id="Phobius"/>
    </source>
</evidence>
<keyword evidence="3" id="KW-1185">Reference proteome</keyword>
<dbReference type="Proteomes" id="UP000659698">
    <property type="component" value="Unassembled WGS sequence"/>
</dbReference>
<feature type="transmembrane region" description="Helical" evidence="1">
    <location>
        <begin position="81"/>
        <end position="101"/>
    </location>
</feature>
<evidence type="ECO:0008006" key="4">
    <source>
        <dbReference type="Google" id="ProtNLM"/>
    </source>
</evidence>
<feature type="transmembrane region" description="Helical" evidence="1">
    <location>
        <begin position="107"/>
        <end position="126"/>
    </location>
</feature>
<feature type="transmembrane region" description="Helical" evidence="1">
    <location>
        <begin position="216"/>
        <end position="232"/>
    </location>
</feature>
<reference evidence="2 3" key="1">
    <citation type="journal article" date="2019" name="Int. J. Syst. Evol. Microbiol.">
        <title>Rufibacter sediminis sp. nov., isolated from freshwater lake sediment.</title>
        <authorList>
            <person name="Qu J.H."/>
            <person name="Zhang L.J."/>
            <person name="Fu Y.H."/>
            <person name="Li H.F."/>
        </authorList>
    </citation>
    <scope>NUCLEOTIDE SEQUENCE [LARGE SCALE GENOMIC DNA]</scope>
    <source>
        <strain evidence="2 3">H-1</strain>
    </source>
</reference>
<protein>
    <recommendedName>
        <fullName evidence="4">UbiA prenyltransferase family protein</fullName>
    </recommendedName>
</protein>
<comment type="caution">
    <text evidence="2">The sequence shown here is derived from an EMBL/GenBank/DDBJ whole genome shotgun (WGS) entry which is preliminary data.</text>
</comment>
<keyword evidence="1" id="KW-0472">Membrane</keyword>
<feature type="transmembrane region" description="Helical" evidence="1">
    <location>
        <begin position="261"/>
        <end position="281"/>
    </location>
</feature>
<evidence type="ECO:0000313" key="2">
    <source>
        <dbReference type="EMBL" id="MBC3540557.1"/>
    </source>
</evidence>
<evidence type="ECO:0000313" key="3">
    <source>
        <dbReference type="Proteomes" id="UP000659698"/>
    </source>
</evidence>
<keyword evidence="1" id="KW-0812">Transmembrane</keyword>
<proteinExistence type="predicted"/>
<feature type="transmembrane region" description="Helical" evidence="1">
    <location>
        <begin position="7"/>
        <end position="26"/>
    </location>
</feature>
<feature type="transmembrane region" description="Helical" evidence="1">
    <location>
        <begin position="32"/>
        <end position="53"/>
    </location>
</feature>
<gene>
    <name evidence="2" type="ORF">H7U12_12765</name>
</gene>
<feature type="transmembrane region" description="Helical" evidence="1">
    <location>
        <begin position="138"/>
        <end position="158"/>
    </location>
</feature>
<feature type="transmembrane region" description="Helical" evidence="1">
    <location>
        <begin position="170"/>
        <end position="188"/>
    </location>
</feature>
<accession>A0ABR6VTM7</accession>
<organism evidence="2 3">
    <name type="scientific">Rufibacter sediminis</name>
    <dbReference type="NCBI Taxonomy" id="2762756"/>
    <lineage>
        <taxon>Bacteria</taxon>
        <taxon>Pseudomonadati</taxon>
        <taxon>Bacteroidota</taxon>
        <taxon>Cytophagia</taxon>
        <taxon>Cytophagales</taxon>
        <taxon>Hymenobacteraceae</taxon>
        <taxon>Rufibacter</taxon>
    </lineage>
</organism>
<dbReference type="EMBL" id="JACOAF010000030">
    <property type="protein sequence ID" value="MBC3540557.1"/>
    <property type="molecule type" value="Genomic_DNA"/>
</dbReference>
<sequence length="282" mass="32254">MRVPQKVLDFILYSNMFISLCAAALVGETYLLSGIPISLRLGAMVFFATLFVYNADSLLPYKFNQDVPLTPRLEWVKSNRLELIFMAVGSALCAIFLYWTAIFELNFWFLLHLLVIAGLYSVPVVPEGERFIPLRDIPYLKVFLIAYVWTAITVQLPLTEVGHDLFSSDSLILFVRRFLFLFALTLVFDIRDINKDKLTQTVTFPTRWGVQNTKKLALVFLFLFVLLVPAGTVLHMRIALGLAGVAAALVVWNAHEYRSPYYFMLLTDGMMMLQFLLVWLLT</sequence>
<dbReference type="RefSeq" id="WP_186638496.1">
    <property type="nucleotide sequence ID" value="NZ_JACOAF010000030.1"/>
</dbReference>